<name>A0A669QJ35_PHACC</name>
<evidence type="ECO:0000313" key="4">
    <source>
        <dbReference type="Proteomes" id="UP000472261"/>
    </source>
</evidence>
<dbReference type="Pfam" id="PF00711">
    <property type="entry name" value="Defensin_beta"/>
    <property type="match status" value="1"/>
</dbReference>
<dbReference type="Ensembl" id="ENSPCLT00000018790.1">
    <property type="protein sequence ID" value="ENSPCLP00000014146.1"/>
    <property type="gene ID" value="ENSPCLG00000011619.1"/>
</dbReference>
<evidence type="ECO:0000313" key="3">
    <source>
        <dbReference type="Ensembl" id="ENSPCLP00000014146.1"/>
    </source>
</evidence>
<reference evidence="3" key="2">
    <citation type="submission" date="2025-09" db="UniProtKB">
        <authorList>
            <consortium name="Ensembl"/>
        </authorList>
    </citation>
    <scope>IDENTIFICATION</scope>
</reference>
<protein>
    <recommendedName>
        <fullName evidence="2">Beta-defensin-like domain-containing protein</fullName>
    </recommendedName>
</protein>
<evidence type="ECO:0000259" key="2">
    <source>
        <dbReference type="Pfam" id="PF00711"/>
    </source>
</evidence>
<accession>A0A669QJ35</accession>
<feature type="chain" id="PRO_5025425603" description="Beta-defensin-like domain-containing protein" evidence="1">
    <location>
        <begin position="24"/>
        <end position="62"/>
    </location>
</feature>
<dbReference type="SUPFAM" id="SSF57392">
    <property type="entry name" value="Defensin-like"/>
    <property type="match status" value="1"/>
</dbReference>
<sequence length="62" mass="6802">TQFVLVSLTHFLLFCAGSPQALGKREDCLQRNGFCAFLKCPSLSLIAGKCSTFQLCCKTIWG</sequence>
<organism evidence="3 4">
    <name type="scientific">Phasianus colchicus</name>
    <name type="common">Common pheasant</name>
    <dbReference type="NCBI Taxonomy" id="9054"/>
    <lineage>
        <taxon>Eukaryota</taxon>
        <taxon>Metazoa</taxon>
        <taxon>Chordata</taxon>
        <taxon>Craniata</taxon>
        <taxon>Vertebrata</taxon>
        <taxon>Euteleostomi</taxon>
        <taxon>Archelosauria</taxon>
        <taxon>Archosauria</taxon>
        <taxon>Dinosauria</taxon>
        <taxon>Saurischia</taxon>
        <taxon>Theropoda</taxon>
        <taxon>Coelurosauria</taxon>
        <taxon>Aves</taxon>
        <taxon>Neognathae</taxon>
        <taxon>Galloanserae</taxon>
        <taxon>Galliformes</taxon>
        <taxon>Phasianidae</taxon>
        <taxon>Phasianinae</taxon>
        <taxon>Phasianus</taxon>
    </lineage>
</organism>
<evidence type="ECO:0000256" key="1">
    <source>
        <dbReference type="SAM" id="SignalP"/>
    </source>
</evidence>
<feature type="signal peptide" evidence="1">
    <location>
        <begin position="1"/>
        <end position="23"/>
    </location>
</feature>
<dbReference type="GO" id="GO:0006952">
    <property type="term" value="P:defense response"/>
    <property type="evidence" value="ECO:0007669"/>
    <property type="project" value="InterPro"/>
</dbReference>
<proteinExistence type="predicted"/>
<reference evidence="3" key="1">
    <citation type="submission" date="2025-08" db="UniProtKB">
        <authorList>
            <consortium name="Ensembl"/>
        </authorList>
    </citation>
    <scope>IDENTIFICATION</scope>
</reference>
<keyword evidence="1" id="KW-0732">Signal</keyword>
<dbReference type="AlphaFoldDB" id="A0A669QJ35"/>
<dbReference type="GO" id="GO:0005576">
    <property type="term" value="C:extracellular region"/>
    <property type="evidence" value="ECO:0007669"/>
    <property type="project" value="InterPro"/>
</dbReference>
<dbReference type="InterPro" id="IPR001855">
    <property type="entry name" value="Defensin_beta-like"/>
</dbReference>
<dbReference type="Proteomes" id="UP000472261">
    <property type="component" value="Unplaced"/>
</dbReference>
<keyword evidence="4" id="KW-1185">Reference proteome</keyword>
<feature type="domain" description="Beta-defensin-like" evidence="2">
    <location>
        <begin position="26"/>
        <end position="58"/>
    </location>
</feature>